<dbReference type="InterPro" id="IPR058245">
    <property type="entry name" value="NreC/VraR/RcsB-like_REC"/>
</dbReference>
<dbReference type="Pfam" id="PF00196">
    <property type="entry name" value="GerE"/>
    <property type="match status" value="1"/>
</dbReference>
<dbReference type="GO" id="GO:0000160">
    <property type="term" value="P:phosphorelay signal transduction system"/>
    <property type="evidence" value="ECO:0007669"/>
    <property type="project" value="InterPro"/>
</dbReference>
<dbReference type="PANTHER" id="PTHR43214:SF43">
    <property type="entry name" value="TWO-COMPONENT RESPONSE REGULATOR"/>
    <property type="match status" value="1"/>
</dbReference>
<feature type="domain" description="Response regulatory" evidence="5">
    <location>
        <begin position="15"/>
        <end position="131"/>
    </location>
</feature>
<evidence type="ECO:0000259" key="5">
    <source>
        <dbReference type="PROSITE" id="PS50110"/>
    </source>
</evidence>
<dbReference type="Proteomes" id="UP000007013">
    <property type="component" value="Chromosome"/>
</dbReference>
<dbReference type="KEGG" id="ote:Oter_1551"/>
<dbReference type="CDD" id="cd17535">
    <property type="entry name" value="REC_NarL-like"/>
    <property type="match status" value="1"/>
</dbReference>
<organism evidence="6 7">
    <name type="scientific">Opitutus terrae (strain DSM 11246 / JCM 15787 / PB90-1)</name>
    <dbReference type="NCBI Taxonomy" id="452637"/>
    <lineage>
        <taxon>Bacteria</taxon>
        <taxon>Pseudomonadati</taxon>
        <taxon>Verrucomicrobiota</taxon>
        <taxon>Opitutia</taxon>
        <taxon>Opitutales</taxon>
        <taxon>Opitutaceae</taxon>
        <taxon>Opitutus</taxon>
    </lineage>
</organism>
<dbReference type="InterPro" id="IPR001789">
    <property type="entry name" value="Sig_transdc_resp-reg_receiver"/>
</dbReference>
<evidence type="ECO:0000256" key="2">
    <source>
        <dbReference type="ARBA" id="ARBA00023125"/>
    </source>
</evidence>
<sequence>MSAAGAETTAGERRRILIVDDHPFMRAGLAQLIEKQPGLTVCGEAGNPAAAMTEIEKGRVDLVLSDITMPGRSGLEFIKDLQAIRPELPILVVSMHDELIYAERVLRAGARGYIMKEAGGEALLAAIRQVLTGEVYVSPKMSARILDSLSGRKPRGSQSPIEKLTDREFEVFQLIGQGKSTRDIAKQLHLSSKTVDVHRGHIKEKLELKDTTSLVRHAVRWVETQNLGT</sequence>
<evidence type="ECO:0000313" key="6">
    <source>
        <dbReference type="EMBL" id="ACB74835.1"/>
    </source>
</evidence>
<evidence type="ECO:0000259" key="4">
    <source>
        <dbReference type="PROSITE" id="PS50043"/>
    </source>
</evidence>
<proteinExistence type="predicted"/>
<dbReference type="SMART" id="SM00421">
    <property type="entry name" value="HTH_LUXR"/>
    <property type="match status" value="1"/>
</dbReference>
<dbReference type="OrthoDB" id="191163at2"/>
<evidence type="ECO:0000256" key="3">
    <source>
        <dbReference type="PROSITE-ProRule" id="PRU00169"/>
    </source>
</evidence>
<name>B1ZTP9_OPITP</name>
<keyword evidence="2" id="KW-0238">DNA-binding</keyword>
<dbReference type="RefSeq" id="WP_012374373.1">
    <property type="nucleotide sequence ID" value="NC_010571.1"/>
</dbReference>
<dbReference type="InterPro" id="IPR011006">
    <property type="entry name" value="CheY-like_superfamily"/>
</dbReference>
<dbReference type="InterPro" id="IPR000792">
    <property type="entry name" value="Tscrpt_reg_LuxR_C"/>
</dbReference>
<dbReference type="PANTHER" id="PTHR43214">
    <property type="entry name" value="TWO-COMPONENT RESPONSE REGULATOR"/>
    <property type="match status" value="1"/>
</dbReference>
<reference evidence="6 7" key="1">
    <citation type="journal article" date="2011" name="J. Bacteriol.">
        <title>Genome sequence of the verrucomicrobium Opitutus terrae PB90-1, an abundant inhabitant of rice paddy soil ecosystems.</title>
        <authorList>
            <person name="van Passel M.W."/>
            <person name="Kant R."/>
            <person name="Palva A."/>
            <person name="Copeland A."/>
            <person name="Lucas S."/>
            <person name="Lapidus A."/>
            <person name="Glavina del Rio T."/>
            <person name="Pitluck S."/>
            <person name="Goltsman E."/>
            <person name="Clum A."/>
            <person name="Sun H."/>
            <person name="Schmutz J."/>
            <person name="Larimer F.W."/>
            <person name="Land M.L."/>
            <person name="Hauser L."/>
            <person name="Kyrpides N."/>
            <person name="Mikhailova N."/>
            <person name="Richardson P.P."/>
            <person name="Janssen P.H."/>
            <person name="de Vos W.M."/>
            <person name="Smidt H."/>
        </authorList>
    </citation>
    <scope>NUCLEOTIDE SEQUENCE [LARGE SCALE GENOMIC DNA]</scope>
    <source>
        <strain evidence="7">DSM 11246 / JCM 15787 / PB90-1</strain>
    </source>
</reference>
<dbReference type="Pfam" id="PF00072">
    <property type="entry name" value="Response_reg"/>
    <property type="match status" value="1"/>
</dbReference>
<dbReference type="GO" id="GO:0006355">
    <property type="term" value="P:regulation of DNA-templated transcription"/>
    <property type="evidence" value="ECO:0007669"/>
    <property type="project" value="InterPro"/>
</dbReference>
<dbReference type="PROSITE" id="PS00622">
    <property type="entry name" value="HTH_LUXR_1"/>
    <property type="match status" value="1"/>
</dbReference>
<evidence type="ECO:0000313" key="7">
    <source>
        <dbReference type="Proteomes" id="UP000007013"/>
    </source>
</evidence>
<dbReference type="HOGENOM" id="CLU_000445_90_1_0"/>
<dbReference type="InterPro" id="IPR016032">
    <property type="entry name" value="Sig_transdc_resp-reg_C-effctor"/>
</dbReference>
<dbReference type="STRING" id="452637.Oter_1551"/>
<accession>B1ZTP9</accession>
<protein>
    <submittedName>
        <fullName evidence="6">Two component transcriptional regulator, LuxR family</fullName>
    </submittedName>
</protein>
<dbReference type="SUPFAM" id="SSF52172">
    <property type="entry name" value="CheY-like"/>
    <property type="match status" value="1"/>
</dbReference>
<feature type="domain" description="HTH luxR-type" evidence="4">
    <location>
        <begin position="157"/>
        <end position="222"/>
    </location>
</feature>
<dbReference type="SUPFAM" id="SSF46894">
    <property type="entry name" value="C-terminal effector domain of the bipartite response regulators"/>
    <property type="match status" value="1"/>
</dbReference>
<dbReference type="eggNOG" id="COG2197">
    <property type="taxonomic scope" value="Bacteria"/>
</dbReference>
<dbReference type="PRINTS" id="PR00038">
    <property type="entry name" value="HTHLUXR"/>
</dbReference>
<dbReference type="CDD" id="cd06170">
    <property type="entry name" value="LuxR_C_like"/>
    <property type="match status" value="1"/>
</dbReference>
<dbReference type="SMART" id="SM00448">
    <property type="entry name" value="REC"/>
    <property type="match status" value="1"/>
</dbReference>
<evidence type="ECO:0000256" key="1">
    <source>
        <dbReference type="ARBA" id="ARBA00022553"/>
    </source>
</evidence>
<dbReference type="InterPro" id="IPR039420">
    <property type="entry name" value="WalR-like"/>
</dbReference>
<keyword evidence="1 3" id="KW-0597">Phosphoprotein</keyword>
<keyword evidence="7" id="KW-1185">Reference proteome</keyword>
<dbReference type="AlphaFoldDB" id="B1ZTP9"/>
<feature type="modified residue" description="4-aspartylphosphate" evidence="3">
    <location>
        <position position="66"/>
    </location>
</feature>
<dbReference type="PROSITE" id="PS50110">
    <property type="entry name" value="RESPONSE_REGULATORY"/>
    <property type="match status" value="1"/>
</dbReference>
<gene>
    <name evidence="6" type="ordered locus">Oter_1551</name>
</gene>
<dbReference type="Gene3D" id="3.40.50.2300">
    <property type="match status" value="1"/>
</dbReference>
<dbReference type="PROSITE" id="PS50043">
    <property type="entry name" value="HTH_LUXR_2"/>
    <property type="match status" value="1"/>
</dbReference>
<dbReference type="GO" id="GO:0003677">
    <property type="term" value="F:DNA binding"/>
    <property type="evidence" value="ECO:0007669"/>
    <property type="project" value="UniProtKB-KW"/>
</dbReference>
<dbReference type="EMBL" id="CP001032">
    <property type="protein sequence ID" value="ACB74835.1"/>
    <property type="molecule type" value="Genomic_DNA"/>
</dbReference>